<dbReference type="PRINTS" id="PR00403">
    <property type="entry name" value="WWDOMAIN"/>
</dbReference>
<feature type="compositionally biased region" description="Polar residues" evidence="5">
    <location>
        <begin position="38"/>
        <end position="64"/>
    </location>
</feature>
<comment type="subcellular location">
    <subcellularLocation>
        <location evidence="2">Cytoplasm</location>
    </subcellularLocation>
    <subcellularLocation>
        <location evidence="1">Nucleus</location>
    </subcellularLocation>
</comment>
<dbReference type="AlphaFoldDB" id="A0A194X1B1"/>
<feature type="region of interest" description="Disordered" evidence="5">
    <location>
        <begin position="1"/>
        <end position="22"/>
    </location>
</feature>
<keyword evidence="8" id="KW-1185">Reference proteome</keyword>
<dbReference type="Gene3D" id="2.20.70.10">
    <property type="match status" value="3"/>
</dbReference>
<feature type="region of interest" description="Disordered" evidence="5">
    <location>
        <begin position="38"/>
        <end position="79"/>
    </location>
</feature>
<dbReference type="FunFam" id="2.20.70.10:FF:000017">
    <property type="entry name" value="E3 ubiquitin-protein ligase"/>
    <property type="match status" value="1"/>
</dbReference>
<evidence type="ECO:0000259" key="6">
    <source>
        <dbReference type="PROSITE" id="PS50020"/>
    </source>
</evidence>
<organism evidence="7 8">
    <name type="scientific">Mollisia scopiformis</name>
    <name type="common">Conifer needle endophyte fungus</name>
    <name type="synonym">Phialocephala scopiformis</name>
    <dbReference type="NCBI Taxonomy" id="149040"/>
    <lineage>
        <taxon>Eukaryota</taxon>
        <taxon>Fungi</taxon>
        <taxon>Dikarya</taxon>
        <taxon>Ascomycota</taxon>
        <taxon>Pezizomycotina</taxon>
        <taxon>Leotiomycetes</taxon>
        <taxon>Helotiales</taxon>
        <taxon>Mollisiaceae</taxon>
        <taxon>Mollisia</taxon>
    </lineage>
</organism>
<dbReference type="InterPro" id="IPR051583">
    <property type="entry name" value="YAP1"/>
</dbReference>
<feature type="domain" description="WW" evidence="6">
    <location>
        <begin position="66"/>
        <end position="99"/>
    </location>
</feature>
<evidence type="ECO:0000256" key="2">
    <source>
        <dbReference type="ARBA" id="ARBA00004496"/>
    </source>
</evidence>
<evidence type="ECO:0000256" key="3">
    <source>
        <dbReference type="ARBA" id="ARBA00022490"/>
    </source>
</evidence>
<evidence type="ECO:0000313" key="8">
    <source>
        <dbReference type="Proteomes" id="UP000070700"/>
    </source>
</evidence>
<dbReference type="PANTHER" id="PTHR17616">
    <property type="entry name" value="YES-ASSOCIATED PROTEIN YAP1 FAMILY MEMBER"/>
    <property type="match status" value="1"/>
</dbReference>
<evidence type="ECO:0000256" key="5">
    <source>
        <dbReference type="SAM" id="MobiDB-lite"/>
    </source>
</evidence>
<feature type="compositionally biased region" description="Basic and acidic residues" evidence="5">
    <location>
        <begin position="67"/>
        <end position="79"/>
    </location>
</feature>
<dbReference type="Pfam" id="PF00397">
    <property type="entry name" value="WW"/>
    <property type="match status" value="3"/>
</dbReference>
<reference evidence="7 8" key="1">
    <citation type="submission" date="2015-10" db="EMBL/GenBank/DDBJ databases">
        <title>Full genome of DAOMC 229536 Phialocephala scopiformis, a fungal endophyte of spruce producing the potent anti-insectan compound rugulosin.</title>
        <authorList>
            <consortium name="DOE Joint Genome Institute"/>
            <person name="Walker A.K."/>
            <person name="Frasz S.L."/>
            <person name="Seifert K.A."/>
            <person name="Miller J.D."/>
            <person name="Mondo S.J."/>
            <person name="Labutti K."/>
            <person name="Lipzen A."/>
            <person name="Dockter R."/>
            <person name="Kennedy M."/>
            <person name="Grigoriev I.V."/>
            <person name="Spatafora J.W."/>
        </authorList>
    </citation>
    <scope>NUCLEOTIDE SEQUENCE [LARGE SCALE GENOMIC DNA]</scope>
    <source>
        <strain evidence="7 8">CBS 120377</strain>
    </source>
</reference>
<evidence type="ECO:0000313" key="7">
    <source>
        <dbReference type="EMBL" id="KUJ13978.1"/>
    </source>
</evidence>
<dbReference type="PROSITE" id="PS50020">
    <property type="entry name" value="WW_DOMAIN_2"/>
    <property type="match status" value="3"/>
</dbReference>
<proteinExistence type="predicted"/>
<dbReference type="GeneID" id="28821856"/>
<keyword evidence="4" id="KW-0539">Nucleus</keyword>
<dbReference type="InterPro" id="IPR001202">
    <property type="entry name" value="WW_dom"/>
</dbReference>
<dbReference type="InterPro" id="IPR036020">
    <property type="entry name" value="WW_dom_sf"/>
</dbReference>
<accession>A0A194X1B1</accession>
<evidence type="ECO:0000256" key="4">
    <source>
        <dbReference type="ARBA" id="ARBA00023242"/>
    </source>
</evidence>
<name>A0A194X1B1_MOLSC</name>
<dbReference type="Proteomes" id="UP000070700">
    <property type="component" value="Unassembled WGS sequence"/>
</dbReference>
<feature type="compositionally biased region" description="Low complexity" evidence="5">
    <location>
        <begin position="1"/>
        <end position="17"/>
    </location>
</feature>
<dbReference type="EMBL" id="KQ947421">
    <property type="protein sequence ID" value="KUJ13978.1"/>
    <property type="molecule type" value="Genomic_DNA"/>
</dbReference>
<dbReference type="InParanoid" id="A0A194X1B1"/>
<dbReference type="GO" id="GO:0005737">
    <property type="term" value="C:cytoplasm"/>
    <property type="evidence" value="ECO:0007669"/>
    <property type="project" value="UniProtKB-SubCell"/>
</dbReference>
<feature type="domain" description="WW" evidence="6">
    <location>
        <begin position="127"/>
        <end position="161"/>
    </location>
</feature>
<feature type="domain" description="WW" evidence="6">
    <location>
        <begin position="13"/>
        <end position="46"/>
    </location>
</feature>
<dbReference type="STRING" id="149040.A0A194X1B1"/>
<dbReference type="PANTHER" id="PTHR17616:SF8">
    <property type="entry name" value="TRANSCRIPTIONAL COACTIVATOR YORKIE"/>
    <property type="match status" value="1"/>
</dbReference>
<dbReference type="KEGG" id="psco:LY89DRAFT_651067"/>
<keyword evidence="3" id="KW-0963">Cytoplasm</keyword>
<feature type="region of interest" description="Disordered" evidence="5">
    <location>
        <begin position="93"/>
        <end position="112"/>
    </location>
</feature>
<evidence type="ECO:0000256" key="1">
    <source>
        <dbReference type="ARBA" id="ARBA00004123"/>
    </source>
</evidence>
<dbReference type="GO" id="GO:0045944">
    <property type="term" value="P:positive regulation of transcription by RNA polymerase II"/>
    <property type="evidence" value="ECO:0007669"/>
    <property type="project" value="TreeGrafter"/>
</dbReference>
<sequence length="162" mass="18307">MSSPSQSPPSNSTNLPPHWEERRDVEGRIYYINHATRSTSWGRSTPPNVVETIESSAETSSQSALDRLPDGWERRETPNGRTYFIDHNRRTTTWVDPRTPSAGSESEDEDGDELGIAEVVSGTLLAGPLPAGWEIRPSRFEGIFYFVDHNTRTTSWEDPRME</sequence>
<dbReference type="GO" id="GO:0005634">
    <property type="term" value="C:nucleus"/>
    <property type="evidence" value="ECO:0007669"/>
    <property type="project" value="UniProtKB-SubCell"/>
</dbReference>
<dbReference type="SMART" id="SM00456">
    <property type="entry name" value="WW"/>
    <property type="match status" value="3"/>
</dbReference>
<dbReference type="PROSITE" id="PS01159">
    <property type="entry name" value="WW_DOMAIN_1"/>
    <property type="match status" value="2"/>
</dbReference>
<dbReference type="SUPFAM" id="SSF51045">
    <property type="entry name" value="WW domain"/>
    <property type="match status" value="3"/>
</dbReference>
<gene>
    <name evidence="7" type="ORF">LY89DRAFT_651067</name>
</gene>
<dbReference type="OrthoDB" id="3558811at2759"/>
<protein>
    <recommendedName>
        <fullName evidence="6">WW domain-containing protein</fullName>
    </recommendedName>
</protein>
<dbReference type="GO" id="GO:0003713">
    <property type="term" value="F:transcription coactivator activity"/>
    <property type="evidence" value="ECO:0007669"/>
    <property type="project" value="TreeGrafter"/>
</dbReference>
<dbReference type="RefSeq" id="XP_018068333.1">
    <property type="nucleotide sequence ID" value="XM_018212130.1"/>
</dbReference>
<dbReference type="CDD" id="cd00201">
    <property type="entry name" value="WW"/>
    <property type="match status" value="3"/>
</dbReference>
<dbReference type="GO" id="GO:0035329">
    <property type="term" value="P:hippo signaling"/>
    <property type="evidence" value="ECO:0007669"/>
    <property type="project" value="TreeGrafter"/>
</dbReference>